<proteinExistence type="predicted"/>
<evidence type="ECO:0000256" key="3">
    <source>
        <dbReference type="ARBA" id="ARBA00022553"/>
    </source>
</evidence>
<comment type="catalytic activity">
    <reaction evidence="1">
        <text>ATP + protein L-histidine = ADP + protein N-phospho-L-histidine.</text>
        <dbReference type="EC" id="2.7.13.3"/>
    </reaction>
</comment>
<dbReference type="PANTHER" id="PTHR24421:SF10">
    <property type="entry name" value="NITRATE_NITRITE SENSOR PROTEIN NARQ"/>
    <property type="match status" value="1"/>
</dbReference>
<keyword evidence="7" id="KW-0067">ATP-binding</keyword>
<dbReference type="SMART" id="SM00028">
    <property type="entry name" value="TPR"/>
    <property type="match status" value="5"/>
</dbReference>
<evidence type="ECO:0000256" key="5">
    <source>
        <dbReference type="ARBA" id="ARBA00022741"/>
    </source>
</evidence>
<keyword evidence="9" id="KW-1133">Transmembrane helix</keyword>
<evidence type="ECO:0000259" key="10">
    <source>
        <dbReference type="PROSITE" id="PS50109"/>
    </source>
</evidence>
<evidence type="ECO:0000313" key="11">
    <source>
        <dbReference type="EMBL" id="KPM32899.1"/>
    </source>
</evidence>
<dbReference type="InterPro" id="IPR050482">
    <property type="entry name" value="Sensor_HK_TwoCompSys"/>
</dbReference>
<evidence type="ECO:0000256" key="4">
    <source>
        <dbReference type="ARBA" id="ARBA00022679"/>
    </source>
</evidence>
<evidence type="ECO:0000256" key="9">
    <source>
        <dbReference type="SAM" id="Phobius"/>
    </source>
</evidence>
<keyword evidence="9" id="KW-0812">Transmembrane</keyword>
<dbReference type="STRING" id="1300341.I595_1326"/>
<dbReference type="SUPFAM" id="SSF48452">
    <property type="entry name" value="TPR-like"/>
    <property type="match status" value="1"/>
</dbReference>
<evidence type="ECO:0000256" key="2">
    <source>
        <dbReference type="ARBA" id="ARBA00012438"/>
    </source>
</evidence>
<dbReference type="CDD" id="cd16917">
    <property type="entry name" value="HATPase_UhpB-NarQ-NarX-like"/>
    <property type="match status" value="1"/>
</dbReference>
<dbReference type="GO" id="GO:0046983">
    <property type="term" value="F:protein dimerization activity"/>
    <property type="evidence" value="ECO:0007669"/>
    <property type="project" value="InterPro"/>
</dbReference>
<keyword evidence="6 11" id="KW-0418">Kinase</keyword>
<protein>
    <recommendedName>
        <fullName evidence="2">histidine kinase</fullName>
        <ecNumber evidence="2">2.7.13.3</ecNumber>
    </recommendedName>
</protein>
<dbReference type="InterPro" id="IPR011712">
    <property type="entry name" value="Sig_transdc_His_kin_sub3_dim/P"/>
</dbReference>
<name>A0A0P7B364_9FLAO</name>
<dbReference type="Pfam" id="PF02518">
    <property type="entry name" value="HATPase_c"/>
    <property type="match status" value="1"/>
</dbReference>
<sequence>MNSWIFEQRCFYIFDFKIIGYITFPKFNHRNLLPMRPWTTTFLFTLVFALAAIGHAQKSPDQELDSLLQLPLTPIEKVKNLHLLASKYRYTPPTKKILDTALFLSQRIGDNWMRSNSYYALGNYYFYRSQLDSCLSALDLAEEHLSFGDHMLKASILSTRSGVYSRSGDVLLSIDAAIAAKGLLEQLDTIPLDSTDRIKRKGKLLTVNNSLANLYLKIEDMDLALTTYEEAFSLASKLDNPPGMAIILSNKGELLHRMERYTEALKVSKEAKKLKEDAKLPLRYIALSNYNMGKTYHAMDSIALALALLNKALDQSQQASYERGQMLALAERGSLYLAQDRIEEAKNDCKTAYELAEKTKEVDAKISSCNCLYQVEEQLGNTESALGYHKNYTKLKDSLFSEKNVRNLTRVTMQYEFDKKQEAQALAAKARDRKRNLLLAASGLLVIFALILASFFKKRLQYRQTISQQEQSLKNQEIARLEQQQRITAIHAMVNGQEKERARIAKDLHDGLGGLLSSVKSHFIATHQKIKEPNIIEKTTALIDEACTEVRRISHNMMPHALAISGLEDSVRDIAERLEVESYEVTLEIQNLPKMDHTQEVMVYRLIQEIIANIKKHAEAKHILIQLYSQENRVYLTIEDDGKGFNVAKARKTKGLGLENMESRAAYLNGSLDWDSKMGSGTTVNLSFGV</sequence>
<evidence type="ECO:0000313" key="12">
    <source>
        <dbReference type="Proteomes" id="UP000050280"/>
    </source>
</evidence>
<dbReference type="InterPro" id="IPR005467">
    <property type="entry name" value="His_kinase_dom"/>
</dbReference>
<dbReference type="InterPro" id="IPR011990">
    <property type="entry name" value="TPR-like_helical_dom_sf"/>
</dbReference>
<dbReference type="InterPro" id="IPR036890">
    <property type="entry name" value="HATPase_C_sf"/>
</dbReference>
<dbReference type="GO" id="GO:0005524">
    <property type="term" value="F:ATP binding"/>
    <property type="evidence" value="ECO:0007669"/>
    <property type="project" value="UniProtKB-KW"/>
</dbReference>
<evidence type="ECO:0000256" key="8">
    <source>
        <dbReference type="ARBA" id="ARBA00023012"/>
    </source>
</evidence>
<evidence type="ECO:0000256" key="6">
    <source>
        <dbReference type="ARBA" id="ARBA00022777"/>
    </source>
</evidence>
<reference evidence="11 12" key="1">
    <citation type="submission" date="2015-09" db="EMBL/GenBank/DDBJ databases">
        <title>Genome sequence of the marine flavobacterium Croceitalea dokdonensis DOKDO 023 that contains proton- and sodium-pumping rhodopsins.</title>
        <authorList>
            <person name="Kwon S.-K."/>
            <person name="Lee H.K."/>
            <person name="Kwak M.-J."/>
            <person name="Kim J.F."/>
        </authorList>
    </citation>
    <scope>NUCLEOTIDE SEQUENCE [LARGE SCALE GENOMIC DNA]</scope>
    <source>
        <strain evidence="11 12">DOKDO 023</strain>
    </source>
</reference>
<keyword evidence="3" id="KW-0597">Phosphoprotein</keyword>
<evidence type="ECO:0000256" key="7">
    <source>
        <dbReference type="ARBA" id="ARBA00022840"/>
    </source>
</evidence>
<feature type="transmembrane region" description="Helical" evidence="9">
    <location>
        <begin position="437"/>
        <end position="456"/>
    </location>
</feature>
<accession>A0A0P7B364</accession>
<dbReference type="Pfam" id="PF07730">
    <property type="entry name" value="HisKA_3"/>
    <property type="match status" value="1"/>
</dbReference>
<keyword evidence="4" id="KW-0808">Transferase</keyword>
<dbReference type="GO" id="GO:0016020">
    <property type="term" value="C:membrane"/>
    <property type="evidence" value="ECO:0007669"/>
    <property type="project" value="InterPro"/>
</dbReference>
<dbReference type="InterPro" id="IPR003594">
    <property type="entry name" value="HATPase_dom"/>
</dbReference>
<dbReference type="GO" id="GO:0000155">
    <property type="term" value="F:phosphorelay sensor kinase activity"/>
    <property type="evidence" value="ECO:0007669"/>
    <property type="project" value="InterPro"/>
</dbReference>
<keyword evidence="9" id="KW-0472">Membrane</keyword>
<dbReference type="Proteomes" id="UP000050280">
    <property type="component" value="Unassembled WGS sequence"/>
</dbReference>
<comment type="caution">
    <text evidence="11">The sequence shown here is derived from an EMBL/GenBank/DDBJ whole genome shotgun (WGS) entry which is preliminary data.</text>
</comment>
<dbReference type="PANTHER" id="PTHR24421">
    <property type="entry name" value="NITRATE/NITRITE SENSOR PROTEIN NARX-RELATED"/>
    <property type="match status" value="1"/>
</dbReference>
<keyword evidence="8" id="KW-0902">Two-component regulatory system</keyword>
<dbReference type="EC" id="2.7.13.3" evidence="2"/>
<dbReference type="Gene3D" id="1.25.40.10">
    <property type="entry name" value="Tetratricopeptide repeat domain"/>
    <property type="match status" value="2"/>
</dbReference>
<keyword evidence="5" id="KW-0547">Nucleotide-binding</keyword>
<evidence type="ECO:0000256" key="1">
    <source>
        <dbReference type="ARBA" id="ARBA00000085"/>
    </source>
</evidence>
<dbReference type="Pfam" id="PF13424">
    <property type="entry name" value="TPR_12"/>
    <property type="match status" value="1"/>
</dbReference>
<dbReference type="RefSeq" id="WP_172675910.1">
    <property type="nucleotide sequence ID" value="NZ_LDJX01000002.1"/>
</dbReference>
<dbReference type="AlphaFoldDB" id="A0A0P7B364"/>
<dbReference type="SUPFAM" id="SSF55874">
    <property type="entry name" value="ATPase domain of HSP90 chaperone/DNA topoisomerase II/histidine kinase"/>
    <property type="match status" value="1"/>
</dbReference>
<keyword evidence="12" id="KW-1185">Reference proteome</keyword>
<feature type="domain" description="Histidine kinase" evidence="10">
    <location>
        <begin position="503"/>
        <end position="690"/>
    </location>
</feature>
<dbReference type="Gene3D" id="3.30.565.10">
    <property type="entry name" value="Histidine kinase-like ATPase, C-terminal domain"/>
    <property type="match status" value="1"/>
</dbReference>
<dbReference type="InterPro" id="IPR019734">
    <property type="entry name" value="TPR_rpt"/>
</dbReference>
<dbReference type="SMART" id="SM00387">
    <property type="entry name" value="HATPase_c"/>
    <property type="match status" value="1"/>
</dbReference>
<organism evidence="11 12">
    <name type="scientific">Croceitalea dokdonensis DOKDO 023</name>
    <dbReference type="NCBI Taxonomy" id="1300341"/>
    <lineage>
        <taxon>Bacteria</taxon>
        <taxon>Pseudomonadati</taxon>
        <taxon>Bacteroidota</taxon>
        <taxon>Flavobacteriia</taxon>
        <taxon>Flavobacteriales</taxon>
        <taxon>Flavobacteriaceae</taxon>
        <taxon>Croceitalea</taxon>
    </lineage>
</organism>
<dbReference type="PROSITE" id="PS50109">
    <property type="entry name" value="HIS_KIN"/>
    <property type="match status" value="1"/>
</dbReference>
<dbReference type="Pfam" id="PF13181">
    <property type="entry name" value="TPR_8"/>
    <property type="match status" value="1"/>
</dbReference>
<dbReference type="Gene3D" id="1.20.5.1930">
    <property type="match status" value="1"/>
</dbReference>
<gene>
    <name evidence="11" type="ORF">I595_1326</name>
</gene>
<dbReference type="EMBL" id="LDJX01000002">
    <property type="protein sequence ID" value="KPM32899.1"/>
    <property type="molecule type" value="Genomic_DNA"/>
</dbReference>